<dbReference type="Proteomes" id="UP000463939">
    <property type="component" value="Chromosome"/>
</dbReference>
<dbReference type="EMBL" id="AP021881">
    <property type="protein sequence ID" value="BBP01946.1"/>
    <property type="molecule type" value="Genomic_DNA"/>
</dbReference>
<reference evidence="2" key="1">
    <citation type="submission" date="2019-11" db="EMBL/GenBank/DDBJ databases">
        <title>Isolation and characterization of a novel species in the genus Sulfuriferula.</title>
        <authorList>
            <person name="Mochizuki J."/>
            <person name="Kojima H."/>
            <person name="Fukui M."/>
        </authorList>
    </citation>
    <scope>NUCLEOTIDE SEQUENCE [LARGE SCALE GENOMIC DNA]</scope>
    <source>
        <strain evidence="2">SGTM</strain>
    </source>
</reference>
<evidence type="ECO:0000313" key="1">
    <source>
        <dbReference type="EMBL" id="BBP01946.1"/>
    </source>
</evidence>
<organism evidence="1 2">
    <name type="scientific">Sulfuriferula nivalis</name>
    <dbReference type="NCBI Taxonomy" id="2675298"/>
    <lineage>
        <taxon>Bacteria</taxon>
        <taxon>Pseudomonadati</taxon>
        <taxon>Pseudomonadota</taxon>
        <taxon>Betaproteobacteria</taxon>
        <taxon>Nitrosomonadales</taxon>
        <taxon>Sulfuricellaceae</taxon>
        <taxon>Sulfuriferula</taxon>
    </lineage>
</organism>
<protein>
    <recommendedName>
        <fullName evidence="3">DUF2863 family protein</fullName>
    </recommendedName>
</protein>
<dbReference type="RefSeq" id="WP_162085656.1">
    <property type="nucleotide sequence ID" value="NZ_AP021881.1"/>
</dbReference>
<proteinExistence type="predicted"/>
<dbReference type="InterPro" id="IPR021292">
    <property type="entry name" value="DUF2863"/>
</dbReference>
<accession>A0A809RK39</accession>
<name>A0A809RK39_9PROT</name>
<dbReference type="KEGG" id="sniv:SFSGTM_26540"/>
<keyword evidence="2" id="KW-1185">Reference proteome</keyword>
<dbReference type="Pfam" id="PF11062">
    <property type="entry name" value="DUF2863"/>
    <property type="match status" value="1"/>
</dbReference>
<gene>
    <name evidence="1" type="ORF">SFSGTM_26540</name>
</gene>
<evidence type="ECO:0000313" key="2">
    <source>
        <dbReference type="Proteomes" id="UP000463939"/>
    </source>
</evidence>
<evidence type="ECO:0008006" key="3">
    <source>
        <dbReference type="Google" id="ProtNLM"/>
    </source>
</evidence>
<dbReference type="AlphaFoldDB" id="A0A809RK39"/>
<sequence length="383" mass="42841">MKRHPVPASLHRETAKLIRLALALQESGSQLESQSWQEQMRKHIAQMFQKKQNETLEQALDYLWTENPPACELLAQQIENYAESVTDAAETDAVLIAIPLLAWSRYSIPSGQISKSRLRELRTAMAKYLLADAARITLIDVLYSPEQLPAGFIETRALLQQMIPLALTGEDMHVDVSDLLTSGEYVADVRYVFAAIVVDKGAPLFAWQQAEITQNEALQTWQLHTKDIIAALLPGCHVQTLLPNAFFSAWRKLEYEARAFSLRAAVAYLCEMLEIEASALRAVIAPFYDKVLEEYRIGFSLLKSSQVLHGVTWPLIGDESDETDIISQIEAELEGLGKIVVLTTAMPMEHCDDCGMPLFPNVEGELVHPEMPEPVTPAPTHLH</sequence>